<dbReference type="RefSeq" id="WP_258810325.1">
    <property type="nucleotide sequence ID" value="NZ_JANUGU010000001.1"/>
</dbReference>
<feature type="region of interest" description="Disordered" evidence="7">
    <location>
        <begin position="27"/>
        <end position="53"/>
    </location>
</feature>
<sequence length="784" mass="80996">MNRKHDFVLPALLAGVLAACSGGSTPDTAAASSPSLQPASSGPAATTSSTPAGSWTSVKWGGGGYVTGLIYHPTSANVMYARTDIGGAYRWNNSNGSWTPITDGPGFGGGESEFHGVESIALDPSNDQLVYLVTGMYTVDGGGNPQNGRIYASSNRGASWTHYDLPFPVGGNEDARAIGERLQLDPTNPSTMFYASRTAGLWKSTNSGQTWTQAALSSTVLTGAQIKVIGSVKGVEQIMFDNSNVGGGAATRNIYAAVAPDYAQAAGLGSTLYKSQDGGSSWTPVPVPSSVSGYYVPHMVRTSDGYFYVVFNKTAGQGAGGPGYLYKFGGTSFGESWTQLAATTTGGYGGVSVYGSGAMARIALAVTGTWTSTSPVVQLSDNGGGSWREIAGGMQHGGAGYWGWVDDIEIDPANRDHIMHITGGGVWETWNASSATPSWDAPVNNLEETATQALVTPPAGAAYTLVNSAGDIGTWVQTDVTAHPTRGPTSAWSNGNAADMAWSDPSYIVGSGVLNSSSTAFGFWSGDSGNTWSNFAVLPNGAAANQAAASSIVATARGQVIWAPANSVPSYSTDNGASWTPTNLPALPAVGWDRGYRLVVDRKNPAKVYAYDSAGVPWNNTAGKVYVSTDGGHNFTLSQGSVSAKLAPNAYWTTSMAINPKVEGDIWLADGNAVYHSTDSGANWAKVGNFATVAASGSTGQLQGASVIALGKALGGSSYQAAVYVVGAMNGVWGVYHSDDGGASWARYNDDAHQFGGIGVMAADWNTYGRIYLSGTGRGLLYTN</sequence>
<keyword evidence="1 8" id="KW-0732">Signal</keyword>
<dbReference type="PANTHER" id="PTHR43739:SF2">
    <property type="entry name" value="OLIGOXYLOGLUCAN-REDUCING END-SPECIFIC XYLOGLUCANASE-RELATED"/>
    <property type="match status" value="1"/>
</dbReference>
<dbReference type="InterPro" id="IPR052025">
    <property type="entry name" value="Xyloglucanase_GH74"/>
</dbReference>
<evidence type="ECO:0000256" key="7">
    <source>
        <dbReference type="SAM" id="MobiDB-lite"/>
    </source>
</evidence>
<keyword evidence="2" id="KW-0378">Hydrolase</keyword>
<dbReference type="PANTHER" id="PTHR43739">
    <property type="entry name" value="XYLOGLUCANASE (EUROFUNG)"/>
    <property type="match status" value="1"/>
</dbReference>
<evidence type="ECO:0000256" key="1">
    <source>
        <dbReference type="ARBA" id="ARBA00022729"/>
    </source>
</evidence>
<dbReference type="Gene3D" id="2.130.10.10">
    <property type="entry name" value="YVTN repeat-like/Quinoprotein amine dehydrogenase"/>
    <property type="match status" value="2"/>
</dbReference>
<keyword evidence="3" id="KW-0119">Carbohydrate metabolism</keyword>
<evidence type="ECO:0000313" key="10">
    <source>
        <dbReference type="Proteomes" id="UP001204621"/>
    </source>
</evidence>
<evidence type="ECO:0000256" key="4">
    <source>
        <dbReference type="ARBA" id="ARBA00023295"/>
    </source>
</evidence>
<evidence type="ECO:0000256" key="6">
    <source>
        <dbReference type="ARBA" id="ARBA00037986"/>
    </source>
</evidence>
<accession>A0ABT2CTK2</accession>
<protein>
    <submittedName>
        <fullName evidence="9">Dockerin</fullName>
    </submittedName>
</protein>
<name>A0ABT2CTK2_9BURK</name>
<gene>
    <name evidence="9" type="ORF">NX778_03725</name>
</gene>
<reference evidence="9 10" key="1">
    <citation type="submission" date="2022-08" db="EMBL/GenBank/DDBJ databases">
        <title>Reclassification of Massilia species as members of the genera Telluria, Duganella, Pseudoduganella, Mokoshia gen. nov. and Zemynaea gen. nov. using orthogonal and non-orthogonal genome-based approaches.</title>
        <authorList>
            <person name="Bowman J.P."/>
        </authorList>
    </citation>
    <scope>NUCLEOTIDE SEQUENCE [LARGE SCALE GENOMIC DNA]</scope>
    <source>
        <strain evidence="9 10">JCM 31606</strain>
    </source>
</reference>
<proteinExistence type="inferred from homology"/>
<keyword evidence="10" id="KW-1185">Reference proteome</keyword>
<evidence type="ECO:0000256" key="2">
    <source>
        <dbReference type="ARBA" id="ARBA00022801"/>
    </source>
</evidence>
<evidence type="ECO:0000256" key="5">
    <source>
        <dbReference type="ARBA" id="ARBA00023326"/>
    </source>
</evidence>
<dbReference type="PROSITE" id="PS51257">
    <property type="entry name" value="PROKAR_LIPOPROTEIN"/>
    <property type="match status" value="1"/>
</dbReference>
<feature type="chain" id="PRO_5045643791" evidence="8">
    <location>
        <begin position="30"/>
        <end position="784"/>
    </location>
</feature>
<dbReference type="InterPro" id="IPR015943">
    <property type="entry name" value="WD40/YVTN_repeat-like_dom_sf"/>
</dbReference>
<evidence type="ECO:0000256" key="8">
    <source>
        <dbReference type="SAM" id="SignalP"/>
    </source>
</evidence>
<comment type="similarity">
    <text evidence="6">Belongs to the glycosyl hydrolase 74 family.</text>
</comment>
<evidence type="ECO:0000256" key="3">
    <source>
        <dbReference type="ARBA" id="ARBA00023277"/>
    </source>
</evidence>
<keyword evidence="4" id="KW-0326">Glycosidase</keyword>
<dbReference type="SUPFAM" id="SSF110296">
    <property type="entry name" value="Oligoxyloglucan reducing end-specific cellobiohydrolase"/>
    <property type="match status" value="2"/>
</dbReference>
<organism evidence="9 10">
    <name type="scientific">Massilia terrae</name>
    <dbReference type="NCBI Taxonomy" id="1811224"/>
    <lineage>
        <taxon>Bacteria</taxon>
        <taxon>Pseudomonadati</taxon>
        <taxon>Pseudomonadota</taxon>
        <taxon>Betaproteobacteria</taxon>
        <taxon>Burkholderiales</taxon>
        <taxon>Oxalobacteraceae</taxon>
        <taxon>Telluria group</taxon>
        <taxon>Massilia</taxon>
    </lineage>
</organism>
<comment type="caution">
    <text evidence="9">The sequence shown here is derived from an EMBL/GenBank/DDBJ whole genome shotgun (WGS) entry which is preliminary data.</text>
</comment>
<dbReference type="Proteomes" id="UP001204621">
    <property type="component" value="Unassembled WGS sequence"/>
</dbReference>
<evidence type="ECO:0000313" key="9">
    <source>
        <dbReference type="EMBL" id="MCS0657169.1"/>
    </source>
</evidence>
<dbReference type="CDD" id="cd15482">
    <property type="entry name" value="Sialidase_non-viral"/>
    <property type="match status" value="2"/>
</dbReference>
<feature type="signal peptide" evidence="8">
    <location>
        <begin position="1"/>
        <end position="29"/>
    </location>
</feature>
<dbReference type="EMBL" id="JANUGU010000001">
    <property type="protein sequence ID" value="MCS0657169.1"/>
    <property type="molecule type" value="Genomic_DNA"/>
</dbReference>
<keyword evidence="5" id="KW-0624">Polysaccharide degradation</keyword>